<feature type="domain" description="Ice-binding protein C-terminal" evidence="2">
    <location>
        <begin position="148"/>
        <end position="172"/>
    </location>
</feature>
<feature type="signal peptide" evidence="1">
    <location>
        <begin position="1"/>
        <end position="23"/>
    </location>
</feature>
<comment type="caution">
    <text evidence="3">The sequence shown here is derived from an EMBL/GenBank/DDBJ whole genome shotgun (WGS) entry which is preliminary data.</text>
</comment>
<keyword evidence="1" id="KW-0732">Signal</keyword>
<gene>
    <name evidence="3" type="ORF">GJ699_28385</name>
</gene>
<keyword evidence="4" id="KW-1185">Reference proteome</keyword>
<organism evidence="3 4">
    <name type="scientific">Duganella guangzhouensis</name>
    <dbReference type="NCBI Taxonomy" id="2666084"/>
    <lineage>
        <taxon>Bacteria</taxon>
        <taxon>Pseudomonadati</taxon>
        <taxon>Pseudomonadota</taxon>
        <taxon>Betaproteobacteria</taxon>
        <taxon>Burkholderiales</taxon>
        <taxon>Oxalobacteraceae</taxon>
        <taxon>Telluria group</taxon>
        <taxon>Duganella</taxon>
    </lineage>
</organism>
<evidence type="ECO:0000313" key="4">
    <source>
        <dbReference type="Proteomes" id="UP000433309"/>
    </source>
</evidence>
<dbReference type="InterPro" id="IPR013424">
    <property type="entry name" value="Ice-binding_C"/>
</dbReference>
<accession>A0A6I2LAY9</accession>
<sequence>MKNSLRVSVVSAAFAFCVSPAFAAAKITPSCTVIGPTSVVVEDCTGFFDGNLINHSPADDAAQAASVLALGGGVWNEVWVEKKNFSNTSTITFDTKMVGETIIGFHMGGGKDYNQSTAFYRFDAGAGLYSITTNAVGLSDAAIYMTTPVPEPETYAMLVMGLGLLAITRRRKT</sequence>
<dbReference type="RefSeq" id="WP_154382785.1">
    <property type="nucleotide sequence ID" value="NZ_WKJK01000020.1"/>
</dbReference>
<proteinExistence type="predicted"/>
<dbReference type="Proteomes" id="UP000433309">
    <property type="component" value="Unassembled WGS sequence"/>
</dbReference>
<evidence type="ECO:0000313" key="3">
    <source>
        <dbReference type="EMBL" id="MRW93916.1"/>
    </source>
</evidence>
<name>A0A6I2LAY9_9BURK</name>
<feature type="chain" id="PRO_5026119508" evidence="1">
    <location>
        <begin position="24"/>
        <end position="173"/>
    </location>
</feature>
<dbReference type="Pfam" id="PF07589">
    <property type="entry name" value="PEP-CTERM"/>
    <property type="match status" value="1"/>
</dbReference>
<protein>
    <submittedName>
        <fullName evidence="3">PEP-CTERM sorting domain-containing protein</fullName>
    </submittedName>
</protein>
<evidence type="ECO:0000256" key="1">
    <source>
        <dbReference type="SAM" id="SignalP"/>
    </source>
</evidence>
<dbReference type="NCBIfam" id="TIGR02595">
    <property type="entry name" value="PEP_CTERM"/>
    <property type="match status" value="1"/>
</dbReference>
<evidence type="ECO:0000259" key="2">
    <source>
        <dbReference type="Pfam" id="PF07589"/>
    </source>
</evidence>
<dbReference type="EMBL" id="WKJK01000020">
    <property type="protein sequence ID" value="MRW93916.1"/>
    <property type="molecule type" value="Genomic_DNA"/>
</dbReference>
<reference evidence="3 4" key="1">
    <citation type="submission" date="2019-11" db="EMBL/GenBank/DDBJ databases">
        <title>Novel species isolated from a subtropical stream in China.</title>
        <authorList>
            <person name="Lu H."/>
        </authorList>
    </citation>
    <scope>NUCLEOTIDE SEQUENCE [LARGE SCALE GENOMIC DNA]</scope>
    <source>
        <strain evidence="3 4">FT80W</strain>
    </source>
</reference>
<dbReference type="AlphaFoldDB" id="A0A6I2LAY9"/>